<reference evidence="3 4" key="1">
    <citation type="journal article" date="2019" name="Sci. Rep.">
        <title>Comparative genomics of chytrid fungi reveal insights into the obligate biotrophic and pathogenic lifestyle of Synchytrium endobioticum.</title>
        <authorList>
            <person name="van de Vossenberg B.T.L.H."/>
            <person name="Warris S."/>
            <person name="Nguyen H.D.T."/>
            <person name="van Gent-Pelzer M.P.E."/>
            <person name="Joly D.L."/>
            <person name="van de Geest H.C."/>
            <person name="Bonants P.J.M."/>
            <person name="Smith D.S."/>
            <person name="Levesque C.A."/>
            <person name="van der Lee T.A.J."/>
        </authorList>
    </citation>
    <scope>NUCLEOTIDE SEQUENCE [LARGE SCALE GENOMIC DNA]</scope>
    <source>
        <strain evidence="3 4">LEV6574</strain>
    </source>
</reference>
<dbReference type="FunFam" id="1.10.340.70:FF:000001">
    <property type="entry name" value="Retrovirus-related Pol polyprotein from transposon gypsy-like Protein"/>
    <property type="match status" value="1"/>
</dbReference>
<dbReference type="EMBL" id="QEAM01000060">
    <property type="protein sequence ID" value="TPX48070.1"/>
    <property type="molecule type" value="Genomic_DNA"/>
</dbReference>
<evidence type="ECO:0000256" key="1">
    <source>
        <dbReference type="SAM" id="MobiDB-lite"/>
    </source>
</evidence>
<dbReference type="OrthoDB" id="2185046at2759"/>
<proteinExistence type="predicted"/>
<name>A0A507DAY8_9FUNG</name>
<evidence type="ECO:0000313" key="3">
    <source>
        <dbReference type="EMBL" id="TPX48070.1"/>
    </source>
</evidence>
<evidence type="ECO:0000259" key="2">
    <source>
        <dbReference type="Pfam" id="PF17921"/>
    </source>
</evidence>
<gene>
    <name evidence="3" type="ORF">SeLEV6574_g02242</name>
</gene>
<protein>
    <recommendedName>
        <fullName evidence="2">Integrase zinc-binding domain-containing protein</fullName>
    </recommendedName>
</protein>
<accession>A0A507DAY8</accession>
<dbReference type="Proteomes" id="UP000320475">
    <property type="component" value="Unassembled WGS sequence"/>
</dbReference>
<feature type="region of interest" description="Disordered" evidence="1">
    <location>
        <begin position="979"/>
        <end position="1001"/>
    </location>
</feature>
<dbReference type="Gene3D" id="1.10.340.70">
    <property type="match status" value="1"/>
</dbReference>
<evidence type="ECO:0000313" key="4">
    <source>
        <dbReference type="Proteomes" id="UP000320475"/>
    </source>
</evidence>
<dbReference type="VEuPathDB" id="FungiDB:SeMB42_g07530"/>
<comment type="caution">
    <text evidence="3">The sequence shown here is derived from an EMBL/GenBank/DDBJ whole genome shotgun (WGS) entry which is preliminary data.</text>
</comment>
<organism evidence="3 4">
    <name type="scientific">Synchytrium endobioticum</name>
    <dbReference type="NCBI Taxonomy" id="286115"/>
    <lineage>
        <taxon>Eukaryota</taxon>
        <taxon>Fungi</taxon>
        <taxon>Fungi incertae sedis</taxon>
        <taxon>Chytridiomycota</taxon>
        <taxon>Chytridiomycota incertae sedis</taxon>
        <taxon>Chytridiomycetes</taxon>
        <taxon>Synchytriales</taxon>
        <taxon>Synchytriaceae</taxon>
        <taxon>Synchytrium</taxon>
    </lineage>
</organism>
<dbReference type="Pfam" id="PF17921">
    <property type="entry name" value="Integrase_H2C2"/>
    <property type="match status" value="1"/>
</dbReference>
<dbReference type="InterPro" id="IPR052160">
    <property type="entry name" value="Gypsy_RT_Integrase-like"/>
</dbReference>
<feature type="domain" description="Integrase zinc-binding" evidence="2">
    <location>
        <begin position="98"/>
        <end position="155"/>
    </location>
</feature>
<dbReference type="PANTHER" id="PTHR47266">
    <property type="entry name" value="ENDONUCLEASE-RELATED"/>
    <property type="match status" value="1"/>
</dbReference>
<dbReference type="AlphaFoldDB" id="A0A507DAY8"/>
<feature type="compositionally biased region" description="Basic residues" evidence="1">
    <location>
        <begin position="1037"/>
        <end position="1046"/>
    </location>
</feature>
<sequence>MVAKASHVVIPPDAFEDTHTMALNVLSSVALQGFENDDTASSSSDAELLSVITNDIIESVDDHDDSDTETSESDIVEITQGTTIRTKQPHQEDITDRPELQRTVLRLCHDNSLAGHFGYKRTLELILRHVWWKGLAADVKEYVSSCDPCQRNKSSRQLKMGKLIPLPIMEMNWQGITLDFVVKLPRSKLPEVAEPYDSILVYEEGENLEASFGSGTVGSSVSSGGSSFWCLQGIGPGQCHDYTTIGYFAYLKLSSKKASYSQAIRSSSTMLTCFIIVLVLWHQALPTSAETTDTQYRAYAQSLLEYRYGMTLTEKMRLENEFQKQYLKWRNPNNPYGSGITSVTELWIQNIIPSDIPFTVEDARYQPKKESPGRNEFVWEGLRTLNDIAYVGVDDVHREELEDLRVFATTAEDYLKTHIRLQFLQSDGVSDLLALSADVARIFLALESHHRPWVSSFTQVELIKTNWLKWCVDELNIGEKLARLTQRNRHTPRMSTEEWVEAFASIQLAAGRIEMFRSSLEKFNENQSSIPIHQLVNDMDVLGKAFADYAQKYRSITWEHVLGTEARRYLGIIASAPPATPGLNLRKVTNIPDEIIVLFHLLPTPENVQLEYLRLAEIFHLLVWNRGQSTEGDRDDERGFVLGDAYHLYQKFEEAANAPRSPDSADSTDDFIWVERWKDAKLLRHAYAKAVDTRYRSYAESLREYIYGMTGHKELQIKEELTALYFKWISSNDPYSATSITGLLIDRIIPKGIPFMVENVREPTDDMSLAYIEFVWASLMALDKFAYLFAEVNRAFQRDEVAKAYEKRLKAEIPLALGGSNDVFSPSDIDEFDQADMNFRITRVHEALTFGTFSMVSSIVQAELIERYWSEWCFGKIAVALYRHDRYRRLPWLGQAFPSSQLALGRMQLLELSLNAFLEQRKQLPQTEWSEHVVRGVERTVATMQSTMNEVTEMYRRDNEARQIYPGYEVPELMDLLPTPDASAASLSGGAGPSSNPVMDEHVGVNSAAAHDHGLSTDHFQGLSLDTSRTMTEHGQARTRRSRRQRSGTGSSNLEYRG</sequence>
<dbReference type="InterPro" id="IPR041588">
    <property type="entry name" value="Integrase_H2C2"/>
</dbReference>
<dbReference type="VEuPathDB" id="FungiDB:SeMB42_g02224"/>
<feature type="region of interest" description="Disordered" evidence="1">
    <location>
        <begin position="1013"/>
        <end position="1058"/>
    </location>
</feature>